<dbReference type="EMBL" id="UINC01000972">
    <property type="protein sequence ID" value="SUZ65967.1"/>
    <property type="molecule type" value="Genomic_DNA"/>
</dbReference>
<evidence type="ECO:0000313" key="4">
    <source>
        <dbReference type="EMBL" id="SUZ65967.1"/>
    </source>
</evidence>
<dbReference type="PANTHER" id="PTHR10434">
    <property type="entry name" value="1-ACYL-SN-GLYCEROL-3-PHOSPHATE ACYLTRANSFERASE"/>
    <property type="match status" value="1"/>
</dbReference>
<dbReference type="CDD" id="cd07989">
    <property type="entry name" value="LPLAT_AGPAT-like"/>
    <property type="match status" value="1"/>
</dbReference>
<evidence type="ECO:0000256" key="1">
    <source>
        <dbReference type="ARBA" id="ARBA00022679"/>
    </source>
</evidence>
<reference evidence="4" key="1">
    <citation type="submission" date="2018-05" db="EMBL/GenBank/DDBJ databases">
        <authorList>
            <person name="Lanie J.A."/>
            <person name="Ng W.-L."/>
            <person name="Kazmierczak K.M."/>
            <person name="Andrzejewski T.M."/>
            <person name="Davidsen T.M."/>
            <person name="Wayne K.J."/>
            <person name="Tettelin H."/>
            <person name="Glass J.I."/>
            <person name="Rusch D."/>
            <person name="Podicherti R."/>
            <person name="Tsui H.-C.T."/>
            <person name="Winkler M.E."/>
        </authorList>
    </citation>
    <scope>NUCLEOTIDE SEQUENCE</scope>
</reference>
<dbReference type="SMART" id="SM00563">
    <property type="entry name" value="PlsC"/>
    <property type="match status" value="1"/>
</dbReference>
<organism evidence="4">
    <name type="scientific">marine metagenome</name>
    <dbReference type="NCBI Taxonomy" id="408172"/>
    <lineage>
        <taxon>unclassified sequences</taxon>
        <taxon>metagenomes</taxon>
        <taxon>ecological metagenomes</taxon>
    </lineage>
</organism>
<dbReference type="InterPro" id="IPR002123">
    <property type="entry name" value="Plipid/glycerol_acylTrfase"/>
</dbReference>
<accession>A0A381PIF4</accession>
<keyword evidence="2" id="KW-0012">Acyltransferase</keyword>
<dbReference type="PANTHER" id="PTHR10434:SF11">
    <property type="entry name" value="1-ACYL-SN-GLYCEROL-3-PHOSPHATE ACYLTRANSFERASE"/>
    <property type="match status" value="1"/>
</dbReference>
<dbReference type="GO" id="GO:0003841">
    <property type="term" value="F:1-acylglycerol-3-phosphate O-acyltransferase activity"/>
    <property type="evidence" value="ECO:0007669"/>
    <property type="project" value="TreeGrafter"/>
</dbReference>
<dbReference type="SUPFAM" id="SSF69593">
    <property type="entry name" value="Glycerol-3-phosphate (1)-acyltransferase"/>
    <property type="match status" value="1"/>
</dbReference>
<evidence type="ECO:0000256" key="2">
    <source>
        <dbReference type="ARBA" id="ARBA00023315"/>
    </source>
</evidence>
<dbReference type="Pfam" id="PF01553">
    <property type="entry name" value="Acyltransferase"/>
    <property type="match status" value="1"/>
</dbReference>
<sequence length="218" mass="24106">MKYLVWAIFKVWNRVTIEGQKNIPDGACVWAPNHRSYIDTPLQACVPRRLRFMGKESVWNNAFFGWLFTTIGCFPVSRGSADRAALLTALAVLENGHDPVVAFPEGERKDGPRVFPLFDGAAYLAAKTQVPIVPVGIGGTAVAMPRGSKFLRPKHVHVIIGEPIPPPPLSATGRLSRQEVRNTSEYLREEIQDLFDRAQIICGTPNIYEPGSEPQTSP</sequence>
<name>A0A381PIF4_9ZZZZ</name>
<dbReference type="GO" id="GO:0006654">
    <property type="term" value="P:phosphatidic acid biosynthetic process"/>
    <property type="evidence" value="ECO:0007669"/>
    <property type="project" value="TreeGrafter"/>
</dbReference>
<feature type="domain" description="Phospholipid/glycerol acyltransferase" evidence="3">
    <location>
        <begin position="28"/>
        <end position="140"/>
    </location>
</feature>
<gene>
    <name evidence="4" type="ORF">METZ01_LOCUS18821</name>
</gene>
<keyword evidence="1" id="KW-0808">Transferase</keyword>
<dbReference type="AlphaFoldDB" id="A0A381PIF4"/>
<protein>
    <recommendedName>
        <fullName evidence="3">Phospholipid/glycerol acyltransferase domain-containing protein</fullName>
    </recommendedName>
</protein>
<proteinExistence type="predicted"/>
<evidence type="ECO:0000259" key="3">
    <source>
        <dbReference type="SMART" id="SM00563"/>
    </source>
</evidence>